<keyword evidence="2" id="KW-0812">Transmembrane</keyword>
<feature type="transmembrane region" description="Helical" evidence="2">
    <location>
        <begin position="43"/>
        <end position="64"/>
    </location>
</feature>
<keyword evidence="4" id="KW-0413">Isomerase</keyword>
<gene>
    <name evidence="4" type="ORF">J2S49_001221</name>
</gene>
<feature type="domain" description="Thioredoxin-like fold" evidence="3">
    <location>
        <begin position="103"/>
        <end position="258"/>
    </location>
</feature>
<keyword evidence="2" id="KW-1133">Transmembrane helix</keyword>
<evidence type="ECO:0000259" key="3">
    <source>
        <dbReference type="Pfam" id="PF13462"/>
    </source>
</evidence>
<reference evidence="4 5" key="1">
    <citation type="submission" date="2023-07" db="EMBL/GenBank/DDBJ databases">
        <title>Sequencing the genomes of 1000 actinobacteria strains.</title>
        <authorList>
            <person name="Klenk H.-P."/>
        </authorList>
    </citation>
    <scope>NUCLEOTIDE SEQUENCE [LARGE SCALE GENOMIC DNA]</scope>
    <source>
        <strain evidence="4 5">DSM 102162</strain>
    </source>
</reference>
<sequence length="280" mass="30016">MASKRTPGTSTTKLSKEERRTAAREKARALKAAEAKRAKRNKIIGIIVSIVVAIAVIATTIAILTTNSNEAKYGGTARPLEVKNVDKDYGISVNSKGEAGKKEEGKPEVAIYADFRCPFCQQLELANKDAINSHSADGSVNFKFYPVNILRQPFSDTGAAAMFYTATYAPEIARPMFEALMEEGAKTPETSATQATPEDAVKVAKKLGMKEKDLEDMAATITSSEWVNYVSEATQSFGKAGYNATPTVTVDGKKVDVAIAQFPQMLADVAAGKPIPPATQ</sequence>
<proteinExistence type="predicted"/>
<dbReference type="InterPro" id="IPR036249">
    <property type="entry name" value="Thioredoxin-like_sf"/>
</dbReference>
<dbReference type="SUPFAM" id="SSF52833">
    <property type="entry name" value="Thioredoxin-like"/>
    <property type="match status" value="1"/>
</dbReference>
<evidence type="ECO:0000256" key="2">
    <source>
        <dbReference type="SAM" id="Phobius"/>
    </source>
</evidence>
<dbReference type="Pfam" id="PF13462">
    <property type="entry name" value="Thioredoxin_4"/>
    <property type="match status" value="1"/>
</dbReference>
<dbReference type="RefSeq" id="WP_278058898.1">
    <property type="nucleotide sequence ID" value="NZ_CP121247.1"/>
</dbReference>
<evidence type="ECO:0000313" key="4">
    <source>
        <dbReference type="EMBL" id="MDP9801145.1"/>
    </source>
</evidence>
<protein>
    <submittedName>
        <fullName evidence="4">Protein-disulfide isomerase</fullName>
    </submittedName>
</protein>
<name>A0ABT9NBS4_9ACTO</name>
<feature type="compositionally biased region" description="Polar residues" evidence="1">
    <location>
        <begin position="1"/>
        <end position="13"/>
    </location>
</feature>
<comment type="caution">
    <text evidence="4">The sequence shown here is derived from an EMBL/GenBank/DDBJ whole genome shotgun (WGS) entry which is preliminary data.</text>
</comment>
<evidence type="ECO:0000256" key="1">
    <source>
        <dbReference type="SAM" id="MobiDB-lite"/>
    </source>
</evidence>
<feature type="compositionally biased region" description="Basic and acidic residues" evidence="1">
    <location>
        <begin position="14"/>
        <end position="23"/>
    </location>
</feature>
<keyword evidence="2" id="KW-0472">Membrane</keyword>
<evidence type="ECO:0000313" key="5">
    <source>
        <dbReference type="Proteomes" id="UP001235966"/>
    </source>
</evidence>
<dbReference type="GO" id="GO:0016853">
    <property type="term" value="F:isomerase activity"/>
    <property type="evidence" value="ECO:0007669"/>
    <property type="project" value="UniProtKB-KW"/>
</dbReference>
<dbReference type="Proteomes" id="UP001235966">
    <property type="component" value="Unassembled WGS sequence"/>
</dbReference>
<keyword evidence="5" id="KW-1185">Reference proteome</keyword>
<organism evidence="4 5">
    <name type="scientific">Arcanobacterium wilhelmae</name>
    <dbReference type="NCBI Taxonomy" id="1803177"/>
    <lineage>
        <taxon>Bacteria</taxon>
        <taxon>Bacillati</taxon>
        <taxon>Actinomycetota</taxon>
        <taxon>Actinomycetes</taxon>
        <taxon>Actinomycetales</taxon>
        <taxon>Actinomycetaceae</taxon>
        <taxon>Arcanobacterium</taxon>
    </lineage>
</organism>
<feature type="region of interest" description="Disordered" evidence="1">
    <location>
        <begin position="1"/>
        <end position="23"/>
    </location>
</feature>
<accession>A0ABT9NBS4</accession>
<dbReference type="InterPro" id="IPR012336">
    <property type="entry name" value="Thioredoxin-like_fold"/>
</dbReference>
<dbReference type="Gene3D" id="3.40.30.10">
    <property type="entry name" value="Glutaredoxin"/>
    <property type="match status" value="1"/>
</dbReference>
<dbReference type="EMBL" id="JAUSQW010000001">
    <property type="protein sequence ID" value="MDP9801145.1"/>
    <property type="molecule type" value="Genomic_DNA"/>
</dbReference>